<dbReference type="Pfam" id="PF07589">
    <property type="entry name" value="PEP-CTERM"/>
    <property type="match status" value="1"/>
</dbReference>
<evidence type="ECO:0000256" key="1">
    <source>
        <dbReference type="SAM" id="SignalP"/>
    </source>
</evidence>
<name>A0ABU1AYN5_9BACT</name>
<reference evidence="3 4" key="1">
    <citation type="submission" date="2023-04" db="EMBL/GenBank/DDBJ databases">
        <title>A novel bacteria isolated from coastal sediment.</title>
        <authorList>
            <person name="Liu X.-J."/>
            <person name="Du Z.-J."/>
        </authorList>
    </citation>
    <scope>NUCLEOTIDE SEQUENCE [LARGE SCALE GENOMIC DNA]</scope>
    <source>
        <strain evidence="3 4">SDUM461003</strain>
    </source>
</reference>
<dbReference type="RefSeq" id="WP_308952115.1">
    <property type="nucleotide sequence ID" value="NZ_JARXHW010000058.1"/>
</dbReference>
<evidence type="ECO:0000259" key="2">
    <source>
        <dbReference type="Pfam" id="PF07589"/>
    </source>
</evidence>
<accession>A0ABU1AYN5</accession>
<proteinExistence type="predicted"/>
<dbReference type="EMBL" id="JARXHW010000058">
    <property type="protein sequence ID" value="MDQ8209245.1"/>
    <property type="molecule type" value="Genomic_DNA"/>
</dbReference>
<feature type="signal peptide" evidence="1">
    <location>
        <begin position="1"/>
        <end position="19"/>
    </location>
</feature>
<evidence type="ECO:0000313" key="4">
    <source>
        <dbReference type="Proteomes" id="UP001225316"/>
    </source>
</evidence>
<organism evidence="3 4">
    <name type="scientific">Thalassobacterium maritimum</name>
    <dbReference type="NCBI Taxonomy" id="3041265"/>
    <lineage>
        <taxon>Bacteria</taxon>
        <taxon>Pseudomonadati</taxon>
        <taxon>Verrucomicrobiota</taxon>
        <taxon>Opitutia</taxon>
        <taxon>Puniceicoccales</taxon>
        <taxon>Coraliomargaritaceae</taxon>
        <taxon>Thalassobacterium</taxon>
    </lineage>
</organism>
<comment type="caution">
    <text evidence="3">The sequence shown here is derived from an EMBL/GenBank/DDBJ whole genome shotgun (WGS) entry which is preliminary data.</text>
</comment>
<protein>
    <submittedName>
        <fullName evidence="3">PEP-CTERM sorting domain-containing protein</fullName>
    </submittedName>
</protein>
<feature type="chain" id="PRO_5046156951" evidence="1">
    <location>
        <begin position="20"/>
        <end position="253"/>
    </location>
</feature>
<dbReference type="NCBIfam" id="TIGR02595">
    <property type="entry name" value="PEP_CTERM"/>
    <property type="match status" value="1"/>
</dbReference>
<dbReference type="InterPro" id="IPR013424">
    <property type="entry name" value="Ice-binding_C"/>
</dbReference>
<dbReference type="Proteomes" id="UP001225316">
    <property type="component" value="Unassembled WGS sequence"/>
</dbReference>
<sequence length="253" mass="25878">MKLHLPISLLALTAQFASAASITFEGRSDLASEASFNLTEIGTADWAYWDTNANPAASGAATNDMNGGFGIGSISNFGTGTSLRGTSAAAVDTVFAYSNGSSDVSGTENGVTGLFATVLATSNEGVQLDITLADAGQAYEINIWTGAYATQSGSIVASMNGATSYVSGNTGGAGDSGWYGDSSTPREPYLYTFNVIADNPNEVFNFSITTAGSQNSSSHVLIAAAAVAAVPEPGSYALLAGFCMLGFVMMRRR</sequence>
<evidence type="ECO:0000313" key="3">
    <source>
        <dbReference type="EMBL" id="MDQ8209245.1"/>
    </source>
</evidence>
<keyword evidence="4" id="KW-1185">Reference proteome</keyword>
<gene>
    <name evidence="3" type="ORF">QEH52_17090</name>
</gene>
<feature type="domain" description="Ice-binding protein C-terminal" evidence="2">
    <location>
        <begin position="229"/>
        <end position="253"/>
    </location>
</feature>
<keyword evidence="1" id="KW-0732">Signal</keyword>